<name>A0A2H0A3U6_9BACT</name>
<dbReference type="InterPro" id="IPR007160">
    <property type="entry name" value="DUF362"/>
</dbReference>
<dbReference type="GO" id="GO:0046872">
    <property type="term" value="F:metal ion binding"/>
    <property type="evidence" value="ECO:0007669"/>
    <property type="project" value="UniProtKB-KW"/>
</dbReference>
<proteinExistence type="predicted"/>
<evidence type="ECO:0000256" key="2">
    <source>
        <dbReference type="ARBA" id="ARBA00022723"/>
    </source>
</evidence>
<evidence type="ECO:0000256" key="4">
    <source>
        <dbReference type="ARBA" id="ARBA00023014"/>
    </source>
</evidence>
<dbReference type="AlphaFoldDB" id="A0A2H0A3U6"/>
<keyword evidence="2" id="KW-0479">Metal-binding</keyword>
<keyword evidence="4" id="KW-0411">Iron-sulfur</keyword>
<keyword evidence="1" id="KW-0004">4Fe-4S</keyword>
<dbReference type="InterPro" id="IPR017900">
    <property type="entry name" value="4Fe4S_Fe_S_CS"/>
</dbReference>
<dbReference type="PROSITE" id="PS00198">
    <property type="entry name" value="4FE4S_FER_1"/>
    <property type="match status" value="1"/>
</dbReference>
<accession>A0A2H0A3U6</accession>
<evidence type="ECO:0000313" key="7">
    <source>
        <dbReference type="Proteomes" id="UP000231067"/>
    </source>
</evidence>
<evidence type="ECO:0000256" key="1">
    <source>
        <dbReference type="ARBA" id="ARBA00022485"/>
    </source>
</evidence>
<dbReference type="PANTHER" id="PTHR43687">
    <property type="entry name" value="ADENYLYLSULFATE REDUCTASE, BETA SUBUNIT"/>
    <property type="match status" value="1"/>
</dbReference>
<dbReference type="PANTHER" id="PTHR43687:SF1">
    <property type="entry name" value="FERREDOXIN III"/>
    <property type="match status" value="1"/>
</dbReference>
<dbReference type="InterPro" id="IPR050572">
    <property type="entry name" value="Fe-S_Ferredoxin"/>
</dbReference>
<dbReference type="Proteomes" id="UP000231067">
    <property type="component" value="Unassembled WGS sequence"/>
</dbReference>
<keyword evidence="3" id="KW-0408">Iron</keyword>
<protein>
    <submittedName>
        <fullName evidence="6">4Fe-4S ferredoxin</fullName>
    </submittedName>
</protein>
<comment type="caution">
    <text evidence="6">The sequence shown here is derived from an EMBL/GenBank/DDBJ whole genome shotgun (WGS) entry which is preliminary data.</text>
</comment>
<evidence type="ECO:0000256" key="3">
    <source>
        <dbReference type="ARBA" id="ARBA00023004"/>
    </source>
</evidence>
<dbReference type="EMBL" id="PCSH01000167">
    <property type="protein sequence ID" value="PIP39490.1"/>
    <property type="molecule type" value="Genomic_DNA"/>
</dbReference>
<dbReference type="SUPFAM" id="SSF54862">
    <property type="entry name" value="4Fe-4S ferredoxins"/>
    <property type="match status" value="1"/>
</dbReference>
<feature type="domain" description="4Fe-4S ferredoxin-type" evidence="5">
    <location>
        <begin position="186"/>
        <end position="214"/>
    </location>
</feature>
<dbReference type="InterPro" id="IPR017896">
    <property type="entry name" value="4Fe4S_Fe-S-bd"/>
</dbReference>
<reference evidence="6 7" key="1">
    <citation type="submission" date="2017-09" db="EMBL/GenBank/DDBJ databases">
        <title>Depth-based differentiation of microbial function through sediment-hosted aquifers and enrichment of novel symbionts in the deep terrestrial subsurface.</title>
        <authorList>
            <person name="Probst A.J."/>
            <person name="Ladd B."/>
            <person name="Jarett J.K."/>
            <person name="Geller-Mcgrath D.E."/>
            <person name="Sieber C.M."/>
            <person name="Emerson J.B."/>
            <person name="Anantharaman K."/>
            <person name="Thomas B.C."/>
            <person name="Malmstrom R."/>
            <person name="Stieglmeier M."/>
            <person name="Klingl A."/>
            <person name="Woyke T."/>
            <person name="Ryan C.M."/>
            <person name="Banfield J.F."/>
        </authorList>
    </citation>
    <scope>NUCLEOTIDE SEQUENCE [LARGE SCALE GENOMIC DNA]</scope>
    <source>
        <strain evidence="6">CG23_combo_of_CG06-09_8_20_14_all_40_23</strain>
    </source>
</reference>
<organism evidence="6 7">
    <name type="scientific">Candidatus Desantisbacteria bacterium CG23_combo_of_CG06-09_8_20_14_all_40_23</name>
    <dbReference type="NCBI Taxonomy" id="1974550"/>
    <lineage>
        <taxon>Bacteria</taxon>
        <taxon>Candidatus Desantisiibacteriota</taxon>
    </lineage>
</organism>
<dbReference type="GO" id="GO:0051539">
    <property type="term" value="F:4 iron, 4 sulfur cluster binding"/>
    <property type="evidence" value="ECO:0007669"/>
    <property type="project" value="UniProtKB-KW"/>
</dbReference>
<sequence length="371" mass="40510">MASRVYLMNMRAGFGENSFAKFQKMMKKVGIDDVIRERDQAAIKLHFGEQGTFSYLHPVWIRETVKIIKKLRANPFLTDTSSLYTGGRSYAVSHIETALIHGFAYACVNAPIIISDGLKGTDGVKVEIHQNHFKTVSIASGIYHADSMVVLTHFKGHMLSGFGGALKNVGMGCADKAGKYKMHLGAIPLIKPELCKGCLLCLNSCPGRAISLIKKIPVIDHASCIGCGQCFSFCQNGVFKIDWDAVPPATIVERMVEFAYGALLNKQGRVCFVNFILNVTPGCDCLPFSDACIVPDVGIAASLDPVALDQACVDLVNGQQGIPNTAMNHGFEPHEDKFLALYPQVNWQQQLEYAQQIGIGMRDYELITVGG</sequence>
<feature type="domain" description="4Fe-4S ferredoxin-type" evidence="5">
    <location>
        <begin position="215"/>
        <end position="244"/>
    </location>
</feature>
<gene>
    <name evidence="6" type="ORF">COX18_10070</name>
</gene>
<dbReference type="Pfam" id="PF04015">
    <property type="entry name" value="DUF362"/>
    <property type="match status" value="1"/>
</dbReference>
<evidence type="ECO:0000259" key="5">
    <source>
        <dbReference type="PROSITE" id="PS51379"/>
    </source>
</evidence>
<evidence type="ECO:0000313" key="6">
    <source>
        <dbReference type="EMBL" id="PIP39490.1"/>
    </source>
</evidence>
<dbReference type="PROSITE" id="PS51379">
    <property type="entry name" value="4FE4S_FER_2"/>
    <property type="match status" value="2"/>
</dbReference>
<dbReference type="Gene3D" id="3.30.70.20">
    <property type="match status" value="1"/>
</dbReference>